<dbReference type="Gene3D" id="3.80.10.10">
    <property type="entry name" value="Ribonuclease Inhibitor"/>
    <property type="match status" value="1"/>
</dbReference>
<organism evidence="1 2">
    <name type="scientific">Punica granatum</name>
    <name type="common">Pomegranate</name>
    <dbReference type="NCBI Taxonomy" id="22663"/>
    <lineage>
        <taxon>Eukaryota</taxon>
        <taxon>Viridiplantae</taxon>
        <taxon>Streptophyta</taxon>
        <taxon>Embryophyta</taxon>
        <taxon>Tracheophyta</taxon>
        <taxon>Spermatophyta</taxon>
        <taxon>Magnoliopsida</taxon>
        <taxon>eudicotyledons</taxon>
        <taxon>Gunneridae</taxon>
        <taxon>Pentapetalae</taxon>
        <taxon>rosids</taxon>
        <taxon>malvids</taxon>
        <taxon>Myrtales</taxon>
        <taxon>Lythraceae</taxon>
        <taxon>Punica</taxon>
    </lineage>
</organism>
<evidence type="ECO:0000313" key="1">
    <source>
        <dbReference type="EMBL" id="PKI37037.1"/>
    </source>
</evidence>
<dbReference type="SUPFAM" id="SSF52058">
    <property type="entry name" value="L domain-like"/>
    <property type="match status" value="1"/>
</dbReference>
<dbReference type="Gene3D" id="1.20.1280.50">
    <property type="match status" value="1"/>
</dbReference>
<dbReference type="InterPro" id="IPR036047">
    <property type="entry name" value="F-box-like_dom_sf"/>
</dbReference>
<dbReference type="SUPFAM" id="SSF81383">
    <property type="entry name" value="F-box domain"/>
    <property type="match status" value="1"/>
</dbReference>
<keyword evidence="2" id="KW-1185">Reference proteome</keyword>
<dbReference type="CDD" id="cd22160">
    <property type="entry name" value="F-box_AtFBL13-like"/>
    <property type="match status" value="1"/>
</dbReference>
<dbReference type="PANTHER" id="PTHR31900:SF30">
    <property type="entry name" value="SUPERFAMILY PROTEIN, PUTATIVE-RELATED"/>
    <property type="match status" value="1"/>
</dbReference>
<dbReference type="Pfam" id="PF00646">
    <property type="entry name" value="F-box"/>
    <property type="match status" value="1"/>
</dbReference>
<dbReference type="EMBL" id="PGOL01004586">
    <property type="protein sequence ID" value="PKI37037.1"/>
    <property type="molecule type" value="Genomic_DNA"/>
</dbReference>
<dbReference type="InterPro" id="IPR050232">
    <property type="entry name" value="FBL13/AtMIF1-like"/>
</dbReference>
<gene>
    <name evidence="1" type="ORF">CRG98_042570</name>
</gene>
<dbReference type="InterPro" id="IPR053781">
    <property type="entry name" value="F-box_AtFBL13-like"/>
</dbReference>
<sequence length="541" mass="61286">MKSAEASNMQLGSESNGMRSQEEAEAGCPLKVHEKRSLPDCTNNAGSGCEDQLRDRVEQQFESPASKKLLVQPKSDKSQIEVGGRLAGENMDQSKDAADCASQLCNLPDDLLLRILCFLPLKDAVKTSVLCKRWGHLWALVPDLRFSCYFFPMHQRPLFMELVRRACALRRGSFIRSFSLSYYEMSDVVSEIKEMITSFVTTCGMQDLRLDLLNCGNAYTLPSSIFSCGTLEMLRVRSRCIIKIPYPISLSNLKVLILQDVIFEDDDSVEKLFSSPLLETLEISYCNWMKCKSINIFAPKLQHLTIYSDIEPGDDISNERQVQIDAAGLKSFHCEGMINDEYCILGDTTRLVEAKLLYAPSDIREEVIADIVVARNVKLLWFVSNVKELTLHIELIKVLANRDDVPLFGSLIKLRMVGEIDSVAVEGLFAVLRGSPRLRSLYFTREFFYYPVNGRHGLLDPMPSCFLSDLKEISVMIAGSVYNQKQLFMVGLFLETVVALEEMTIRFLEDHVDCEVLLEDLSKFPLASEKCRITFQPQQWC</sequence>
<dbReference type="InterPro" id="IPR055411">
    <property type="entry name" value="LRR_FXL15/At3g58940/PEG3-like"/>
</dbReference>
<dbReference type="Pfam" id="PF24758">
    <property type="entry name" value="LRR_At5g56370"/>
    <property type="match status" value="1"/>
</dbReference>
<dbReference type="OrthoDB" id="612216at2759"/>
<evidence type="ECO:0000313" key="2">
    <source>
        <dbReference type="Proteomes" id="UP000233551"/>
    </source>
</evidence>
<dbReference type="InterPro" id="IPR032675">
    <property type="entry name" value="LRR_dom_sf"/>
</dbReference>
<dbReference type="PANTHER" id="PTHR31900">
    <property type="entry name" value="F-BOX/RNI SUPERFAMILY PROTEIN-RELATED"/>
    <property type="match status" value="1"/>
</dbReference>
<comment type="caution">
    <text evidence="1">The sequence shown here is derived from an EMBL/GenBank/DDBJ whole genome shotgun (WGS) entry which is preliminary data.</text>
</comment>
<dbReference type="AlphaFoldDB" id="A0A2I0HZB0"/>
<accession>A0A2I0HZB0</accession>
<protein>
    <submittedName>
        <fullName evidence="1">Uncharacterized protein</fullName>
    </submittedName>
</protein>
<dbReference type="GeneID" id="116215294"/>
<dbReference type="InterPro" id="IPR001810">
    <property type="entry name" value="F-box_dom"/>
</dbReference>
<dbReference type="PROSITE" id="PS50181">
    <property type="entry name" value="FBOX"/>
    <property type="match status" value="1"/>
</dbReference>
<proteinExistence type="predicted"/>
<name>A0A2I0HZB0_PUNGR</name>
<dbReference type="Proteomes" id="UP000233551">
    <property type="component" value="Unassembled WGS sequence"/>
</dbReference>
<reference evidence="1 2" key="1">
    <citation type="submission" date="2017-11" db="EMBL/GenBank/DDBJ databases">
        <title>De-novo sequencing of pomegranate (Punica granatum L.) genome.</title>
        <authorList>
            <person name="Akparov Z."/>
            <person name="Amiraslanov A."/>
            <person name="Hajiyeva S."/>
            <person name="Abbasov M."/>
            <person name="Kaur K."/>
            <person name="Hamwieh A."/>
            <person name="Solovyev V."/>
            <person name="Salamov A."/>
            <person name="Braich B."/>
            <person name="Kosarev P."/>
            <person name="Mahmoud A."/>
            <person name="Hajiyev E."/>
            <person name="Babayeva S."/>
            <person name="Izzatullayeva V."/>
            <person name="Mammadov A."/>
            <person name="Mammadov A."/>
            <person name="Sharifova S."/>
            <person name="Ojaghi J."/>
            <person name="Eynullazada K."/>
            <person name="Bayramov B."/>
            <person name="Abdulazimova A."/>
            <person name="Shahmuradov I."/>
        </authorList>
    </citation>
    <scope>NUCLEOTIDE SEQUENCE [LARGE SCALE GENOMIC DNA]</scope>
    <source>
        <strain evidence="2">cv. AG2017</strain>
        <tissue evidence="1">Leaf</tissue>
    </source>
</reference>